<evidence type="ECO:0000313" key="3">
    <source>
        <dbReference type="Proteomes" id="UP001408356"/>
    </source>
</evidence>
<protein>
    <submittedName>
        <fullName evidence="2">Uncharacterized protein</fullName>
    </submittedName>
</protein>
<keyword evidence="3" id="KW-1185">Reference proteome</keyword>
<dbReference type="Proteomes" id="UP001408356">
    <property type="component" value="Unassembled WGS sequence"/>
</dbReference>
<reference evidence="2 3" key="1">
    <citation type="journal article" date="2024" name="J. Plant Pathol.">
        <title>Sequence and assembly of the genome of Seiridium unicorne, isolate CBS 538.82, causal agent of cypress canker disease.</title>
        <authorList>
            <person name="Scali E."/>
            <person name="Rocca G.D."/>
            <person name="Danti R."/>
            <person name="Garbelotto M."/>
            <person name="Barberini S."/>
            <person name="Baroncelli R."/>
            <person name="Emiliani G."/>
        </authorList>
    </citation>
    <scope>NUCLEOTIDE SEQUENCE [LARGE SCALE GENOMIC DNA]</scope>
    <source>
        <strain evidence="2 3">BM-138-508</strain>
    </source>
</reference>
<comment type="caution">
    <text evidence="2">The sequence shown here is derived from an EMBL/GenBank/DDBJ whole genome shotgun (WGS) entry which is preliminary data.</text>
</comment>
<keyword evidence="1" id="KW-0732">Signal</keyword>
<evidence type="ECO:0000256" key="1">
    <source>
        <dbReference type="SAM" id="SignalP"/>
    </source>
</evidence>
<organism evidence="2 3">
    <name type="scientific">Seiridium unicorne</name>
    <dbReference type="NCBI Taxonomy" id="138068"/>
    <lineage>
        <taxon>Eukaryota</taxon>
        <taxon>Fungi</taxon>
        <taxon>Dikarya</taxon>
        <taxon>Ascomycota</taxon>
        <taxon>Pezizomycotina</taxon>
        <taxon>Sordariomycetes</taxon>
        <taxon>Xylariomycetidae</taxon>
        <taxon>Amphisphaeriales</taxon>
        <taxon>Sporocadaceae</taxon>
        <taxon>Seiridium</taxon>
    </lineage>
</organism>
<name>A0ABR2UKN7_9PEZI</name>
<feature type="signal peptide" evidence="1">
    <location>
        <begin position="1"/>
        <end position="19"/>
    </location>
</feature>
<gene>
    <name evidence="2" type="ORF">SUNI508_01959</name>
</gene>
<evidence type="ECO:0000313" key="2">
    <source>
        <dbReference type="EMBL" id="KAK9415111.1"/>
    </source>
</evidence>
<proteinExistence type="predicted"/>
<dbReference type="EMBL" id="JARVKF010000418">
    <property type="protein sequence ID" value="KAK9415111.1"/>
    <property type="molecule type" value="Genomic_DNA"/>
</dbReference>
<accession>A0ABR2UKN7</accession>
<sequence>MRAASHIQVLATLFATAIAIPATTGPSDYGYWSVNVTSSNEASGYRYGDVYAEYSSSPGQISHFSWLYSPAEQNPIFTTDNPAFNSSIVDGQGGHTIELEQTVELDYSNVTLVGTSTISMKCGLGGNGRGCAGSTMVTATPA</sequence>
<feature type="chain" id="PRO_5047049239" evidence="1">
    <location>
        <begin position="20"/>
        <end position="142"/>
    </location>
</feature>